<name>A0A2T5JT93_9RHOB</name>
<dbReference type="Proteomes" id="UP000244060">
    <property type="component" value="Unassembled WGS sequence"/>
</dbReference>
<organism evidence="2 3">
    <name type="scientific">Cereibacter azotoformans</name>
    <dbReference type="NCBI Taxonomy" id="43057"/>
    <lineage>
        <taxon>Bacteria</taxon>
        <taxon>Pseudomonadati</taxon>
        <taxon>Pseudomonadota</taxon>
        <taxon>Alphaproteobacteria</taxon>
        <taxon>Rhodobacterales</taxon>
        <taxon>Paracoccaceae</taxon>
        <taxon>Cereibacter</taxon>
    </lineage>
</organism>
<proteinExistence type="inferred from homology"/>
<evidence type="ECO:0000313" key="3">
    <source>
        <dbReference type="Proteomes" id="UP000244060"/>
    </source>
</evidence>
<evidence type="ECO:0000256" key="1">
    <source>
        <dbReference type="ARBA" id="ARBA00009981"/>
    </source>
</evidence>
<gene>
    <name evidence="2" type="ORF">C8J28_12225</name>
</gene>
<sequence>MPPVRLLKDFPKTALSRRVGDVLAAAAAGPVSLTDHGKRRFVLMTVAQFEQLCGLSDSGTGERIEDMSLDEEALLLDELEDVREI</sequence>
<comment type="caution">
    <text evidence="2">The sequence shown here is derived from an EMBL/GenBank/DDBJ whole genome shotgun (WGS) entry which is preliminary data.</text>
</comment>
<protein>
    <submittedName>
        <fullName evidence="2">Prevent-host-death family protein</fullName>
    </submittedName>
</protein>
<accession>A0A2T5JT93</accession>
<reference evidence="2 3" key="1">
    <citation type="submission" date="2018-04" db="EMBL/GenBank/DDBJ databases">
        <title>Genomic Encyclopedia of Type Strains, Phase III (KMG-III): the genomes of soil and plant-associated and newly described type strains.</title>
        <authorList>
            <person name="Whitman W."/>
        </authorList>
    </citation>
    <scope>NUCLEOTIDE SEQUENCE [LARGE SCALE GENOMIC DNA]</scope>
    <source>
        <strain evidence="2 3">KA25</strain>
    </source>
</reference>
<keyword evidence="3" id="KW-1185">Reference proteome</keyword>
<dbReference type="InterPro" id="IPR036165">
    <property type="entry name" value="YefM-like_sf"/>
</dbReference>
<dbReference type="RefSeq" id="WP_108222307.1">
    <property type="nucleotide sequence ID" value="NZ_QAOT01000022.1"/>
</dbReference>
<dbReference type="OrthoDB" id="165038at2"/>
<dbReference type="AlphaFoldDB" id="A0A2T5JT93"/>
<dbReference type="SUPFAM" id="SSF143120">
    <property type="entry name" value="YefM-like"/>
    <property type="match status" value="1"/>
</dbReference>
<dbReference type="EMBL" id="QAOT01000022">
    <property type="protein sequence ID" value="PTR13395.1"/>
    <property type="molecule type" value="Genomic_DNA"/>
</dbReference>
<comment type="similarity">
    <text evidence="1">Belongs to the phD/YefM antitoxin family.</text>
</comment>
<dbReference type="NCBIfam" id="TIGR01552">
    <property type="entry name" value="phd_fam"/>
    <property type="match status" value="1"/>
</dbReference>
<evidence type="ECO:0000313" key="2">
    <source>
        <dbReference type="EMBL" id="PTR13395.1"/>
    </source>
</evidence>